<organism evidence="4 5">
    <name type="scientific">Kwoniella newhampshirensis</name>
    <dbReference type="NCBI Taxonomy" id="1651941"/>
    <lineage>
        <taxon>Eukaryota</taxon>
        <taxon>Fungi</taxon>
        <taxon>Dikarya</taxon>
        <taxon>Basidiomycota</taxon>
        <taxon>Agaricomycotina</taxon>
        <taxon>Tremellomycetes</taxon>
        <taxon>Tremellales</taxon>
        <taxon>Cryptococcaceae</taxon>
        <taxon>Kwoniella</taxon>
    </lineage>
</organism>
<evidence type="ECO:0000259" key="2">
    <source>
        <dbReference type="Pfam" id="PF20666"/>
    </source>
</evidence>
<feature type="compositionally biased region" description="Basic and acidic residues" evidence="1">
    <location>
        <begin position="12"/>
        <end position="23"/>
    </location>
</feature>
<dbReference type="InterPro" id="IPR055148">
    <property type="entry name" value="ZW10_C_2"/>
</dbReference>
<dbReference type="PANTHER" id="PTHR12205:SF0">
    <property type="entry name" value="CENTROMERE_KINETOCHORE PROTEIN ZW10 HOMOLOG"/>
    <property type="match status" value="1"/>
</dbReference>
<dbReference type="RefSeq" id="XP_066799792.1">
    <property type="nucleotide sequence ID" value="XM_066949498.1"/>
</dbReference>
<gene>
    <name evidence="4" type="ORF">IAR55_006415</name>
</gene>
<dbReference type="GO" id="GO:0007094">
    <property type="term" value="P:mitotic spindle assembly checkpoint signaling"/>
    <property type="evidence" value="ECO:0007669"/>
    <property type="project" value="TreeGrafter"/>
</dbReference>
<keyword evidence="5" id="KW-1185">Reference proteome</keyword>
<evidence type="ECO:0000256" key="1">
    <source>
        <dbReference type="SAM" id="MobiDB-lite"/>
    </source>
</evidence>
<evidence type="ECO:0008006" key="6">
    <source>
        <dbReference type="Google" id="ProtNLM"/>
    </source>
</evidence>
<dbReference type="Gene3D" id="1.10.357.150">
    <property type="match status" value="1"/>
</dbReference>
<dbReference type="Pfam" id="PF22766">
    <property type="entry name" value="ZW10_C2"/>
    <property type="match status" value="1"/>
</dbReference>
<dbReference type="PANTHER" id="PTHR12205">
    <property type="entry name" value="CENTROMERE/KINETOCHORE PROTEIN ZW10"/>
    <property type="match status" value="1"/>
</dbReference>
<evidence type="ECO:0000313" key="4">
    <source>
        <dbReference type="EMBL" id="KAK8844568.1"/>
    </source>
</evidence>
<dbReference type="AlphaFoldDB" id="A0AAW0YEK9"/>
<dbReference type="GeneID" id="92183673"/>
<dbReference type="KEGG" id="kne:92183673"/>
<accession>A0AAW0YEK9</accession>
<sequence>MFPVHQHLPRTGGDHRSSTLGGEARDPVLDLLQPLLDQGSKAQSSSSGSRIGFSATEVKRVREALEQAVESNKSRSHELLMSNFPSISSHIQLGTSLRTDLSEVQSRLSALEKEVDPSDPLTSFLPSLLSLLNRHYSAASNQIAARNHAASLKALAKYAERLRTLEEAIWAGRSADDWVLNAMKGEKGFELEGGGEALQGTRVMAAIESKEALLRSMIVDQLTEGFHTAISLATPIEKGHGTTLSIQPQVTLQKPRTSRPTYLSSPANASPYPVTDIYAALSRLSLLEEPLRNLRSRILRDIVDPLVTSKWRAECTSMDGLSLMRLEAVSAQSPFEVLDGVSAFLDYVSETVFPSSSSLVAGRESFLHDISSGAFQAVLDHLIVPSMPTSLSIVPSWLEVLTKAVEVEKPLRPGIGVIEPFFTSKAGPMWAQQRRFAVADDTRKVILSGWGGWEADEKERSVETVVLVEVEVDDDNGDEKMEDDGAFGWGLDAAQAKEDQATDQQTLVEGDADVTMQEDDGWGFDGSTTAGPSKPTSPIQSEQQAQPAAEFEEDGWDLDPVVPSTEPTRPPSPPKLVKPAREAKRLGKKVAKARHTDDDDPWGSATDSNRDSPGSSVLESENGYVDKPAPISQPDSEASKVEPDEGWGWDDDPRPDPQPPRGQPESSAKRPKRTELREERRTIKETSLVSKACESLLDLARGILSEINELHSSGHTSPSFDPSLTAPVLNQALSEVFTLYRAILPTHFAKQLEDVPSLAMQAYNDTLHLASELASISSDTEDDCQRLRALGENIFETQLDYQRRSIMEVLDELNGFEGTGDEKTFRQCERGLQGLVHNLESLSRVTKPVLPRSKRLEMLEYLVTAFITRISEDILSLDDITEVESNRLTELLRLVYPLENLFSDDGKGSIVGHVRGWLKLCYISEVLQANLVDITYLLDQGALVDFTVPELTSLVRALFASSEKRDGVVERIEREGTGAVAPVSEVSGV</sequence>
<feature type="compositionally biased region" description="Low complexity" evidence="1">
    <location>
        <begin position="540"/>
        <end position="549"/>
    </location>
</feature>
<dbReference type="Pfam" id="PF20666">
    <property type="entry name" value="ZW10_C"/>
    <property type="match status" value="1"/>
</dbReference>
<reference evidence="4 5" key="1">
    <citation type="journal article" date="2024" name="bioRxiv">
        <title>Comparative genomics of Cryptococcus and Kwoniella reveals pathogenesis evolution and contrasting karyotype dynamics via intercentromeric recombination or chromosome fusion.</title>
        <authorList>
            <person name="Coelho M.A."/>
            <person name="David-Palma M."/>
            <person name="Shea T."/>
            <person name="Bowers K."/>
            <person name="McGinley-Smith S."/>
            <person name="Mohammad A.W."/>
            <person name="Gnirke A."/>
            <person name="Yurkov A.M."/>
            <person name="Nowrousian M."/>
            <person name="Sun S."/>
            <person name="Cuomo C.A."/>
            <person name="Heitman J."/>
        </authorList>
    </citation>
    <scope>NUCLEOTIDE SEQUENCE [LARGE SCALE GENOMIC DNA]</scope>
    <source>
        <strain evidence="4 5">CBS 13917</strain>
    </source>
</reference>
<feature type="domain" description="ZW10 C-terminal helical" evidence="3">
    <location>
        <begin position="832"/>
        <end position="972"/>
    </location>
</feature>
<feature type="domain" description="Centromere/kinetochore protein zw10 C-terminal" evidence="2">
    <location>
        <begin position="686"/>
        <end position="808"/>
    </location>
</feature>
<dbReference type="GO" id="GO:0006888">
    <property type="term" value="P:endoplasmic reticulum to Golgi vesicle-mediated transport"/>
    <property type="evidence" value="ECO:0007669"/>
    <property type="project" value="TreeGrafter"/>
</dbReference>
<feature type="compositionally biased region" description="Basic and acidic residues" evidence="1">
    <location>
        <begin position="673"/>
        <end position="683"/>
    </location>
</feature>
<feature type="compositionally biased region" description="Polar residues" evidence="1">
    <location>
        <begin position="605"/>
        <end position="619"/>
    </location>
</feature>
<dbReference type="InterPro" id="IPR048343">
    <property type="entry name" value="ZW10_C"/>
</dbReference>
<dbReference type="EMBL" id="JBCAWK010000013">
    <property type="protein sequence ID" value="KAK8844568.1"/>
    <property type="molecule type" value="Genomic_DNA"/>
</dbReference>
<dbReference type="Proteomes" id="UP001388673">
    <property type="component" value="Unassembled WGS sequence"/>
</dbReference>
<feature type="region of interest" description="Disordered" evidence="1">
    <location>
        <begin position="514"/>
        <end position="683"/>
    </location>
</feature>
<evidence type="ECO:0000313" key="5">
    <source>
        <dbReference type="Proteomes" id="UP001388673"/>
    </source>
</evidence>
<dbReference type="GO" id="GO:0005737">
    <property type="term" value="C:cytoplasm"/>
    <property type="evidence" value="ECO:0007669"/>
    <property type="project" value="GOC"/>
</dbReference>
<comment type="caution">
    <text evidence="4">The sequence shown here is derived from an EMBL/GenBank/DDBJ whole genome shotgun (WGS) entry which is preliminary data.</text>
</comment>
<dbReference type="GO" id="GO:1990423">
    <property type="term" value="C:RZZ complex"/>
    <property type="evidence" value="ECO:0007669"/>
    <property type="project" value="TreeGrafter"/>
</dbReference>
<feature type="region of interest" description="Disordered" evidence="1">
    <location>
        <begin position="1"/>
        <end position="23"/>
    </location>
</feature>
<feature type="compositionally biased region" description="Polar residues" evidence="1">
    <location>
        <begin position="526"/>
        <end position="539"/>
    </location>
</feature>
<proteinExistence type="predicted"/>
<name>A0AAW0YEK9_9TREE</name>
<dbReference type="InterPro" id="IPR046362">
    <property type="entry name" value="Zw10/DSL1_C_sf"/>
</dbReference>
<evidence type="ECO:0000259" key="3">
    <source>
        <dbReference type="Pfam" id="PF22766"/>
    </source>
</evidence>
<protein>
    <recommendedName>
        <fullName evidence="6">Retrograde transport protein Dsl1 C-terminal domain-containing protein</fullName>
    </recommendedName>
</protein>